<dbReference type="OMA" id="CWALENE"/>
<evidence type="ECO:0000256" key="1">
    <source>
        <dbReference type="SAM" id="Phobius"/>
    </source>
</evidence>
<name>A0A2H3D2D9_ARMGA</name>
<dbReference type="Proteomes" id="UP000217790">
    <property type="component" value="Unassembled WGS sequence"/>
</dbReference>
<keyword evidence="3" id="KW-1185">Reference proteome</keyword>
<protein>
    <submittedName>
        <fullName evidence="2">Uncharacterized protein</fullName>
    </submittedName>
</protein>
<dbReference type="EMBL" id="KZ293676">
    <property type="protein sequence ID" value="PBK87914.1"/>
    <property type="molecule type" value="Genomic_DNA"/>
</dbReference>
<accession>A0A2H3D2D9</accession>
<proteinExistence type="predicted"/>
<dbReference type="AlphaFoldDB" id="A0A2H3D2D9"/>
<feature type="transmembrane region" description="Helical" evidence="1">
    <location>
        <begin position="38"/>
        <end position="55"/>
    </location>
</feature>
<keyword evidence="1" id="KW-0472">Membrane</keyword>
<keyword evidence="1" id="KW-0812">Transmembrane</keyword>
<sequence>MRVMRTNTPPILWYTNPEVTISHSSTLTYSSPLSSRRLRVIAIFVICMLALTLYTQGRSAKQKRHLAILDSLVWADMSPSQRCLRFGTLEYSIQLMGIPKGEHGRRCCKEKGIVIHGIDIEKPGYCTVDVGNSAPTNLRIFRHWRVNFNESSCKTLWENFQDKGCAATGPKTCWRIEAHMGNHQQPWDNWREVCSTTHADYDGHHSINPRPVTGPYMSKRRW</sequence>
<dbReference type="OrthoDB" id="3153758at2759"/>
<evidence type="ECO:0000313" key="3">
    <source>
        <dbReference type="Proteomes" id="UP000217790"/>
    </source>
</evidence>
<keyword evidence="1" id="KW-1133">Transmembrane helix</keyword>
<dbReference type="InParanoid" id="A0A2H3D2D9"/>
<gene>
    <name evidence="2" type="ORF">ARMGADRAFT_1085249</name>
</gene>
<dbReference type="STRING" id="47427.A0A2H3D2D9"/>
<evidence type="ECO:0000313" key="2">
    <source>
        <dbReference type="EMBL" id="PBK87914.1"/>
    </source>
</evidence>
<organism evidence="2 3">
    <name type="scientific">Armillaria gallica</name>
    <name type="common">Bulbous honey fungus</name>
    <name type="synonym">Armillaria bulbosa</name>
    <dbReference type="NCBI Taxonomy" id="47427"/>
    <lineage>
        <taxon>Eukaryota</taxon>
        <taxon>Fungi</taxon>
        <taxon>Dikarya</taxon>
        <taxon>Basidiomycota</taxon>
        <taxon>Agaricomycotina</taxon>
        <taxon>Agaricomycetes</taxon>
        <taxon>Agaricomycetidae</taxon>
        <taxon>Agaricales</taxon>
        <taxon>Marasmiineae</taxon>
        <taxon>Physalacriaceae</taxon>
        <taxon>Armillaria</taxon>
    </lineage>
</organism>
<reference evidence="3" key="1">
    <citation type="journal article" date="2017" name="Nat. Ecol. Evol.">
        <title>Genome expansion and lineage-specific genetic innovations in the forest pathogenic fungi Armillaria.</title>
        <authorList>
            <person name="Sipos G."/>
            <person name="Prasanna A.N."/>
            <person name="Walter M.C."/>
            <person name="O'Connor E."/>
            <person name="Balint B."/>
            <person name="Krizsan K."/>
            <person name="Kiss B."/>
            <person name="Hess J."/>
            <person name="Varga T."/>
            <person name="Slot J."/>
            <person name="Riley R."/>
            <person name="Boka B."/>
            <person name="Rigling D."/>
            <person name="Barry K."/>
            <person name="Lee J."/>
            <person name="Mihaltcheva S."/>
            <person name="LaButti K."/>
            <person name="Lipzen A."/>
            <person name="Waldron R."/>
            <person name="Moloney N.M."/>
            <person name="Sperisen C."/>
            <person name="Kredics L."/>
            <person name="Vagvoelgyi C."/>
            <person name="Patrignani A."/>
            <person name="Fitzpatrick D."/>
            <person name="Nagy I."/>
            <person name="Doyle S."/>
            <person name="Anderson J.B."/>
            <person name="Grigoriev I.V."/>
            <person name="Gueldener U."/>
            <person name="Muensterkoetter M."/>
            <person name="Nagy L.G."/>
        </authorList>
    </citation>
    <scope>NUCLEOTIDE SEQUENCE [LARGE SCALE GENOMIC DNA]</scope>
    <source>
        <strain evidence="3">Ar21-2</strain>
    </source>
</reference>